<keyword evidence="14" id="KW-0325">Glycoprotein</keyword>
<dbReference type="PANTHER" id="PTHR11576:SF16">
    <property type="entry name" value="ZONA PELLUCIDA SPERM-BINDING PROTEIN 3"/>
    <property type="match status" value="1"/>
</dbReference>
<dbReference type="GO" id="GO:2000344">
    <property type="term" value="P:positive regulation of acrosome reaction"/>
    <property type="evidence" value="ECO:0007669"/>
    <property type="project" value="TreeGrafter"/>
</dbReference>
<organism evidence="18 19">
    <name type="scientific">Solea senegalensis</name>
    <name type="common">Senegalese sole</name>
    <dbReference type="NCBI Taxonomy" id="28829"/>
    <lineage>
        <taxon>Eukaryota</taxon>
        <taxon>Metazoa</taxon>
        <taxon>Chordata</taxon>
        <taxon>Craniata</taxon>
        <taxon>Vertebrata</taxon>
        <taxon>Euteleostomi</taxon>
        <taxon>Actinopterygii</taxon>
        <taxon>Neopterygii</taxon>
        <taxon>Teleostei</taxon>
        <taxon>Neoteleostei</taxon>
        <taxon>Acanthomorphata</taxon>
        <taxon>Carangaria</taxon>
        <taxon>Pleuronectiformes</taxon>
        <taxon>Pleuronectoidei</taxon>
        <taxon>Soleidae</taxon>
        <taxon>Solea</taxon>
    </lineage>
</organism>
<dbReference type="InterPro" id="IPR055356">
    <property type="entry name" value="ZP-N"/>
</dbReference>
<evidence type="ECO:0000256" key="1">
    <source>
        <dbReference type="ARBA" id="ARBA00004251"/>
    </source>
</evidence>
<evidence type="ECO:0000256" key="14">
    <source>
        <dbReference type="ARBA" id="ARBA00023180"/>
    </source>
</evidence>
<dbReference type="GO" id="GO:0035803">
    <property type="term" value="P:egg coat formation"/>
    <property type="evidence" value="ECO:0007669"/>
    <property type="project" value="TreeGrafter"/>
</dbReference>
<keyword evidence="19" id="KW-1185">Reference proteome</keyword>
<keyword evidence="9" id="KW-0812">Transmembrane</keyword>
<keyword evidence="7" id="KW-0272">Extracellular matrix</keyword>
<dbReference type="PROSITE" id="PS51034">
    <property type="entry name" value="ZP_2"/>
    <property type="match status" value="1"/>
</dbReference>
<evidence type="ECO:0000256" key="2">
    <source>
        <dbReference type="ARBA" id="ARBA00004498"/>
    </source>
</evidence>
<keyword evidence="13" id="KW-1015">Disulfide bond</keyword>
<dbReference type="EMBL" id="JAGKHQ010000008">
    <property type="protein sequence ID" value="KAG7509641.1"/>
    <property type="molecule type" value="Genomic_DNA"/>
</dbReference>
<dbReference type="AlphaFoldDB" id="A0AAV6S116"/>
<evidence type="ECO:0000256" key="15">
    <source>
        <dbReference type="ARBA" id="ARBA00030824"/>
    </source>
</evidence>
<feature type="compositionally biased region" description="Basic and acidic residues" evidence="16">
    <location>
        <begin position="448"/>
        <end position="464"/>
    </location>
</feature>
<reference evidence="18 19" key="1">
    <citation type="journal article" date="2021" name="Sci. Rep.">
        <title>Chromosome anchoring in Senegalese sole (Solea senegalensis) reveals sex-associated markers and genome rearrangements in flatfish.</title>
        <authorList>
            <person name="Guerrero-Cozar I."/>
            <person name="Gomez-Garrido J."/>
            <person name="Berbel C."/>
            <person name="Martinez-Blanch J.F."/>
            <person name="Alioto T."/>
            <person name="Claros M.G."/>
            <person name="Gagnaire P.A."/>
            <person name="Manchado M."/>
        </authorList>
    </citation>
    <scope>NUCLEOTIDE SEQUENCE [LARGE SCALE GENOMIC DNA]</scope>
    <source>
        <strain evidence="18">Sse05_10M</strain>
    </source>
</reference>
<dbReference type="GO" id="GO:0032190">
    <property type="term" value="F:acrosin binding"/>
    <property type="evidence" value="ECO:0007669"/>
    <property type="project" value="TreeGrafter"/>
</dbReference>
<feature type="region of interest" description="Disordered" evidence="16">
    <location>
        <begin position="324"/>
        <end position="351"/>
    </location>
</feature>
<dbReference type="Proteomes" id="UP000693946">
    <property type="component" value="Linkage Group LG16"/>
</dbReference>
<comment type="caution">
    <text evidence="18">The sequence shown here is derived from an EMBL/GenBank/DDBJ whole genome shotgun (WGS) entry which is preliminary data.</text>
</comment>
<evidence type="ECO:0000256" key="7">
    <source>
        <dbReference type="ARBA" id="ARBA00022530"/>
    </source>
</evidence>
<protein>
    <recommendedName>
        <fullName evidence="4">Zona pellucida sperm-binding protein 3</fullName>
    </recommendedName>
    <alternativeName>
        <fullName evidence="15">Zona pellucida glycoprotein 3</fullName>
    </alternativeName>
</protein>
<evidence type="ECO:0000256" key="13">
    <source>
        <dbReference type="ARBA" id="ARBA00023157"/>
    </source>
</evidence>
<name>A0AAV6S116_SOLSE</name>
<proteinExistence type="inferred from homology"/>
<evidence type="ECO:0000256" key="4">
    <source>
        <dbReference type="ARBA" id="ARBA00017980"/>
    </source>
</evidence>
<feature type="compositionally biased region" description="Acidic residues" evidence="16">
    <location>
        <begin position="394"/>
        <end position="427"/>
    </location>
</feature>
<dbReference type="Pfam" id="PF23344">
    <property type="entry name" value="ZP-N"/>
    <property type="match status" value="1"/>
</dbReference>
<keyword evidence="5" id="KW-1003">Cell membrane</keyword>
<dbReference type="GO" id="GO:0031012">
    <property type="term" value="C:extracellular matrix"/>
    <property type="evidence" value="ECO:0007669"/>
    <property type="project" value="TreeGrafter"/>
</dbReference>
<evidence type="ECO:0000256" key="10">
    <source>
        <dbReference type="ARBA" id="ARBA00022729"/>
    </source>
</evidence>
<keyword evidence="8" id="KW-0165">Cleavage on pair of basic residues</keyword>
<evidence type="ECO:0000256" key="3">
    <source>
        <dbReference type="ARBA" id="ARBA00006735"/>
    </source>
</evidence>
<evidence type="ECO:0000313" key="19">
    <source>
        <dbReference type="Proteomes" id="UP000693946"/>
    </source>
</evidence>
<feature type="compositionally biased region" description="Basic and acidic residues" evidence="16">
    <location>
        <begin position="336"/>
        <end position="347"/>
    </location>
</feature>
<dbReference type="PANTHER" id="PTHR11576">
    <property type="entry name" value="ZONA PELLUCIDA SPERM-BINDING PROTEIN 3"/>
    <property type="match status" value="1"/>
</dbReference>
<dbReference type="InterPro" id="IPR055355">
    <property type="entry name" value="ZP-C"/>
</dbReference>
<dbReference type="InterPro" id="IPR001507">
    <property type="entry name" value="ZP_dom"/>
</dbReference>
<dbReference type="GO" id="GO:0005886">
    <property type="term" value="C:plasma membrane"/>
    <property type="evidence" value="ECO:0007669"/>
    <property type="project" value="UniProtKB-SubCell"/>
</dbReference>
<dbReference type="GO" id="GO:0007339">
    <property type="term" value="P:binding of sperm to zona pellucida"/>
    <property type="evidence" value="ECO:0007669"/>
    <property type="project" value="TreeGrafter"/>
</dbReference>
<gene>
    <name evidence="18" type="ORF">JOB18_000863</name>
</gene>
<evidence type="ECO:0000313" key="18">
    <source>
        <dbReference type="EMBL" id="KAG7509641.1"/>
    </source>
</evidence>
<evidence type="ECO:0000259" key="17">
    <source>
        <dbReference type="PROSITE" id="PS51034"/>
    </source>
</evidence>
<feature type="region of interest" description="Disordered" evidence="16">
    <location>
        <begin position="389"/>
        <end position="464"/>
    </location>
</feature>
<sequence length="489" mass="54730">MRSAESEAARVQSGFASLPDVSVTCSRSDFVVRVKAAFYGLGARAEELTLGSGCRSNGVLRPYGDFIFTYPLTACEAVREMPSGYLLYKTVLHYKPSATRFPSRAQPLDVAIECRYQRSHHVYRLAVKPTWKTVVMRKKLMGRQSDFKIELMDDSWSAPSKKQAYQLGQTVNIQVTALHLPPGGKLYISSCYTAPFSGSDPSLKYTVIDNLGCMLDSMKHPGASQFIHQTNKTLQFSLKAFQFTSDPNTGVSIHCKLSITSEDPSPAHKSCTYSVNGWTAISGDDSICECCDSQCVTPKPRRVMQAGFASSDLLFVSDQPYTAEDGSSTVAMSGEDENKAPGLRTDELNSQESLWKSTDVLKYDVEEEEEPRLTTEPDVETVIFRHGVLVEERNESEDDSSGYDTEEEEDFLEGEDEEERSGGEEGEISARLHWAQSGQKYEPLNSDEETKHSGRGEERERTRVYGVERKDDSLADVVDDEMTWYFTWR</sequence>
<comment type="subcellular location">
    <subcellularLocation>
        <location evidence="1">Cell membrane</location>
        <topology evidence="1">Single-pass type I membrane protein</topology>
    </subcellularLocation>
    <subcellularLocation>
        <location evidence="2">Secreted</location>
        <location evidence="2">Extracellular space</location>
        <location evidence="2">Extracellular matrix</location>
    </subcellularLocation>
</comment>
<dbReference type="SMART" id="SM00241">
    <property type="entry name" value="ZP"/>
    <property type="match status" value="1"/>
</dbReference>
<accession>A0AAV6S116</accession>
<evidence type="ECO:0000256" key="16">
    <source>
        <dbReference type="SAM" id="MobiDB-lite"/>
    </source>
</evidence>
<keyword evidence="6" id="KW-0964">Secreted</keyword>
<dbReference type="Pfam" id="PF00100">
    <property type="entry name" value="Zona_pellucida"/>
    <property type="match status" value="1"/>
</dbReference>
<comment type="similarity">
    <text evidence="3">Belongs to the ZP domain family. ZPC subfamily.</text>
</comment>
<keyword evidence="11" id="KW-1133">Transmembrane helix</keyword>
<dbReference type="FunFam" id="2.60.40.3210:FF:000001">
    <property type="entry name" value="Zona pellucida sperm-binding protein 3"/>
    <property type="match status" value="1"/>
</dbReference>
<keyword evidence="10" id="KW-0732">Signal</keyword>
<keyword evidence="12" id="KW-0472">Membrane</keyword>
<evidence type="ECO:0000256" key="12">
    <source>
        <dbReference type="ARBA" id="ARBA00023136"/>
    </source>
</evidence>
<dbReference type="FunFam" id="2.60.40.4100:FF:000002">
    <property type="entry name" value="Zona pellucida sperm-binding protein 3"/>
    <property type="match status" value="1"/>
</dbReference>
<evidence type="ECO:0000256" key="5">
    <source>
        <dbReference type="ARBA" id="ARBA00022475"/>
    </source>
</evidence>
<evidence type="ECO:0000256" key="9">
    <source>
        <dbReference type="ARBA" id="ARBA00022692"/>
    </source>
</evidence>
<evidence type="ECO:0000256" key="11">
    <source>
        <dbReference type="ARBA" id="ARBA00022989"/>
    </source>
</evidence>
<feature type="domain" description="ZP" evidence="17">
    <location>
        <begin position="24"/>
        <end position="278"/>
    </location>
</feature>
<evidence type="ECO:0000256" key="6">
    <source>
        <dbReference type="ARBA" id="ARBA00022525"/>
    </source>
</evidence>
<evidence type="ECO:0000256" key="8">
    <source>
        <dbReference type="ARBA" id="ARBA00022685"/>
    </source>
</evidence>